<protein>
    <submittedName>
        <fullName evidence="2">Uncharacterized protein</fullName>
    </submittedName>
</protein>
<gene>
    <name evidence="2" type="ORF">FB45DRAFT_878259</name>
</gene>
<evidence type="ECO:0000313" key="3">
    <source>
        <dbReference type="Proteomes" id="UP001221142"/>
    </source>
</evidence>
<feature type="region of interest" description="Disordered" evidence="1">
    <location>
        <begin position="134"/>
        <end position="269"/>
    </location>
</feature>
<dbReference type="EMBL" id="JARKIF010000055">
    <property type="protein sequence ID" value="KAJ7606664.1"/>
    <property type="molecule type" value="Genomic_DNA"/>
</dbReference>
<organism evidence="2 3">
    <name type="scientific">Roridomyces roridus</name>
    <dbReference type="NCBI Taxonomy" id="1738132"/>
    <lineage>
        <taxon>Eukaryota</taxon>
        <taxon>Fungi</taxon>
        <taxon>Dikarya</taxon>
        <taxon>Basidiomycota</taxon>
        <taxon>Agaricomycotina</taxon>
        <taxon>Agaricomycetes</taxon>
        <taxon>Agaricomycetidae</taxon>
        <taxon>Agaricales</taxon>
        <taxon>Marasmiineae</taxon>
        <taxon>Mycenaceae</taxon>
        <taxon>Roridomyces</taxon>
    </lineage>
</organism>
<evidence type="ECO:0000313" key="2">
    <source>
        <dbReference type="EMBL" id="KAJ7606664.1"/>
    </source>
</evidence>
<reference evidence="2" key="1">
    <citation type="submission" date="2023-03" db="EMBL/GenBank/DDBJ databases">
        <title>Massive genome expansion in bonnet fungi (Mycena s.s.) driven by repeated elements and novel gene families across ecological guilds.</title>
        <authorList>
            <consortium name="Lawrence Berkeley National Laboratory"/>
            <person name="Harder C.B."/>
            <person name="Miyauchi S."/>
            <person name="Viragh M."/>
            <person name="Kuo A."/>
            <person name="Thoen E."/>
            <person name="Andreopoulos B."/>
            <person name="Lu D."/>
            <person name="Skrede I."/>
            <person name="Drula E."/>
            <person name="Henrissat B."/>
            <person name="Morin E."/>
            <person name="Kohler A."/>
            <person name="Barry K."/>
            <person name="LaButti K."/>
            <person name="Morin E."/>
            <person name="Salamov A."/>
            <person name="Lipzen A."/>
            <person name="Mereny Z."/>
            <person name="Hegedus B."/>
            <person name="Baldrian P."/>
            <person name="Stursova M."/>
            <person name="Weitz H."/>
            <person name="Taylor A."/>
            <person name="Grigoriev I.V."/>
            <person name="Nagy L.G."/>
            <person name="Martin F."/>
            <person name="Kauserud H."/>
        </authorList>
    </citation>
    <scope>NUCLEOTIDE SEQUENCE</scope>
    <source>
        <strain evidence="2">9284</strain>
    </source>
</reference>
<keyword evidence="3" id="KW-1185">Reference proteome</keyword>
<feature type="compositionally biased region" description="Low complexity" evidence="1">
    <location>
        <begin position="194"/>
        <end position="214"/>
    </location>
</feature>
<comment type="caution">
    <text evidence="2">The sequence shown here is derived from an EMBL/GenBank/DDBJ whole genome shotgun (WGS) entry which is preliminary data.</text>
</comment>
<feature type="compositionally biased region" description="Basic and acidic residues" evidence="1">
    <location>
        <begin position="425"/>
        <end position="472"/>
    </location>
</feature>
<feature type="region of interest" description="Disordered" evidence="1">
    <location>
        <begin position="35"/>
        <end position="71"/>
    </location>
</feature>
<dbReference type="Proteomes" id="UP001221142">
    <property type="component" value="Unassembled WGS sequence"/>
</dbReference>
<proteinExistence type="predicted"/>
<evidence type="ECO:0000256" key="1">
    <source>
        <dbReference type="SAM" id="MobiDB-lite"/>
    </source>
</evidence>
<feature type="compositionally biased region" description="Low complexity" evidence="1">
    <location>
        <begin position="54"/>
        <end position="66"/>
    </location>
</feature>
<accession>A0AAD7FA41</accession>
<dbReference type="AlphaFoldDB" id="A0AAD7FA41"/>
<feature type="region of interest" description="Disordered" evidence="1">
    <location>
        <begin position="416"/>
        <end position="472"/>
    </location>
</feature>
<sequence length="531" mass="57512">MPCRASFSCSYAKRVTPVSGFPLIFLEADSTLPEVATEAPTEAKAPVDDDDDAPSMAASSPVSSDSESIHPSASELLSTAITEAISLPSLPSILTKPEARPPLAVANVFEVQDFGRPSNIFHDRRTALGCITNIPGENMKVGKSKAGKTNKKSKAKAKVPKEERIPKPVAVNYSRPTNSRKSRKRSRSRPAPEVEPSTVASVSEVPVVPASAPTAPAPAPCSPGCNEAKDAIISQMHKHVLESSSRRHSMPELAAPSPEPEVKTIKRRSSPPVLVASKVDMEDLLSGVMRDAQETLTILVDEDIKANTETDVKAFPRPFSAVAPEPEGDTFVIDDTDDEDEVYSGPGLPVTNPACQTPVKPSSSFGFGNFTLVSSISAARSMAELANASSRSISDLLDTWDRAMRSPKWARVLSRWDGDGDEEEEKRKEKTENWEAMKKREKKERKQGGDEEEEKVTKRGMEAPRNSGGEKKIGTKYGLRFVLSDCLSSGEIMLSLTGYTVYTGDEVDGWLAEKWWRVATTEPESNGSSPP</sequence>
<feature type="compositionally biased region" description="Basic residues" evidence="1">
    <location>
        <begin position="178"/>
        <end position="188"/>
    </location>
</feature>
<name>A0AAD7FA41_9AGAR</name>
<feature type="compositionally biased region" description="Basic residues" evidence="1">
    <location>
        <begin position="142"/>
        <end position="158"/>
    </location>
</feature>